<proteinExistence type="predicted"/>
<sequence length="86" mass="9236">MGRGRACGVCVMSNVSSESLCAVVLVSLCPGMRARCGEAGGGVAWLRRVKCVVAMWCCWCRPSCCHCRCFCCCCCCCGGKRRARLV</sequence>
<evidence type="ECO:0000313" key="1">
    <source>
        <dbReference type="EMBL" id="KAI9510823.1"/>
    </source>
</evidence>
<dbReference type="Proteomes" id="UP001207468">
    <property type="component" value="Unassembled WGS sequence"/>
</dbReference>
<comment type="caution">
    <text evidence="1">The sequence shown here is derived from an EMBL/GenBank/DDBJ whole genome shotgun (WGS) entry which is preliminary data.</text>
</comment>
<accession>A0ACC0UGQ6</accession>
<reference evidence="1" key="1">
    <citation type="submission" date="2021-03" db="EMBL/GenBank/DDBJ databases">
        <title>Evolutionary priming and transition to the ectomycorrhizal habit in an iconic lineage of mushroom-forming fungi: is preadaptation a requirement?</title>
        <authorList>
            <consortium name="DOE Joint Genome Institute"/>
            <person name="Looney B.P."/>
            <person name="Miyauchi S."/>
            <person name="Morin E."/>
            <person name="Drula E."/>
            <person name="Courty P.E."/>
            <person name="Chicoki N."/>
            <person name="Fauchery L."/>
            <person name="Kohler A."/>
            <person name="Kuo A."/>
            <person name="LaButti K."/>
            <person name="Pangilinan J."/>
            <person name="Lipzen A."/>
            <person name="Riley R."/>
            <person name="Andreopoulos W."/>
            <person name="He G."/>
            <person name="Johnson J."/>
            <person name="Barry K.W."/>
            <person name="Grigoriev I.V."/>
            <person name="Nagy L."/>
            <person name="Hibbett D."/>
            <person name="Henrissat B."/>
            <person name="Matheny P.B."/>
            <person name="Labbe J."/>
            <person name="Martin A.F."/>
        </authorList>
    </citation>
    <scope>NUCLEOTIDE SEQUENCE</scope>
    <source>
        <strain evidence="1">BPL698</strain>
    </source>
</reference>
<organism evidence="1 2">
    <name type="scientific">Russula earlei</name>
    <dbReference type="NCBI Taxonomy" id="71964"/>
    <lineage>
        <taxon>Eukaryota</taxon>
        <taxon>Fungi</taxon>
        <taxon>Dikarya</taxon>
        <taxon>Basidiomycota</taxon>
        <taxon>Agaricomycotina</taxon>
        <taxon>Agaricomycetes</taxon>
        <taxon>Russulales</taxon>
        <taxon>Russulaceae</taxon>
        <taxon>Russula</taxon>
    </lineage>
</organism>
<dbReference type="EMBL" id="JAGFNK010000033">
    <property type="protein sequence ID" value="KAI9510823.1"/>
    <property type="molecule type" value="Genomic_DNA"/>
</dbReference>
<protein>
    <submittedName>
        <fullName evidence="1">Uncharacterized protein</fullName>
    </submittedName>
</protein>
<name>A0ACC0UGQ6_9AGAM</name>
<keyword evidence="2" id="KW-1185">Reference proteome</keyword>
<evidence type="ECO:0000313" key="2">
    <source>
        <dbReference type="Proteomes" id="UP001207468"/>
    </source>
</evidence>
<gene>
    <name evidence="1" type="ORF">F5148DRAFT_1176066</name>
</gene>